<feature type="transmembrane region" description="Helical" evidence="7">
    <location>
        <begin position="369"/>
        <end position="390"/>
    </location>
</feature>
<dbReference type="GO" id="GO:0098797">
    <property type="term" value="C:plasma membrane protein complex"/>
    <property type="evidence" value="ECO:0007669"/>
    <property type="project" value="TreeGrafter"/>
</dbReference>
<evidence type="ECO:0000256" key="7">
    <source>
        <dbReference type="SAM" id="Phobius"/>
    </source>
</evidence>
<evidence type="ECO:0000256" key="2">
    <source>
        <dbReference type="ARBA" id="ARBA00005236"/>
    </source>
</evidence>
<dbReference type="InterPro" id="IPR051447">
    <property type="entry name" value="Lipoprotein-release_system"/>
</dbReference>
<gene>
    <name evidence="9" type="ORF">SAMN06265218_104159</name>
</gene>
<keyword evidence="3" id="KW-1003">Cell membrane</keyword>
<keyword evidence="9" id="KW-0449">Lipoprotein</keyword>
<dbReference type="RefSeq" id="WP_142713674.1">
    <property type="nucleotide sequence ID" value="NZ_FXTH01000004.1"/>
</dbReference>
<evidence type="ECO:0000256" key="6">
    <source>
        <dbReference type="ARBA" id="ARBA00023136"/>
    </source>
</evidence>
<dbReference type="OrthoDB" id="9784014at2"/>
<comment type="similarity">
    <text evidence="2">Belongs to the ABC-4 integral membrane protein family. LolC/E subfamily.</text>
</comment>
<evidence type="ECO:0000313" key="10">
    <source>
        <dbReference type="Proteomes" id="UP000317593"/>
    </source>
</evidence>
<evidence type="ECO:0000256" key="1">
    <source>
        <dbReference type="ARBA" id="ARBA00004651"/>
    </source>
</evidence>
<comment type="subcellular location">
    <subcellularLocation>
        <location evidence="1">Cell membrane</location>
        <topology evidence="1">Multi-pass membrane protein</topology>
    </subcellularLocation>
</comment>
<keyword evidence="6 7" id="KW-0472">Membrane</keyword>
<dbReference type="PANTHER" id="PTHR30489">
    <property type="entry name" value="LIPOPROTEIN-RELEASING SYSTEM TRANSMEMBRANE PROTEIN LOLE"/>
    <property type="match status" value="1"/>
</dbReference>
<feature type="transmembrane region" description="Helical" evidence="7">
    <location>
        <begin position="21"/>
        <end position="45"/>
    </location>
</feature>
<proteinExistence type="inferred from homology"/>
<evidence type="ECO:0000256" key="3">
    <source>
        <dbReference type="ARBA" id="ARBA00022475"/>
    </source>
</evidence>
<evidence type="ECO:0000313" key="9">
    <source>
        <dbReference type="EMBL" id="SMO51873.1"/>
    </source>
</evidence>
<accession>A0A521BXG1</accession>
<reference evidence="9 10" key="1">
    <citation type="submission" date="2017-05" db="EMBL/GenBank/DDBJ databases">
        <authorList>
            <person name="Varghese N."/>
            <person name="Submissions S."/>
        </authorList>
    </citation>
    <scope>NUCLEOTIDE SEQUENCE [LARGE SCALE GENOMIC DNA]</scope>
    <source>
        <strain evidence="9 10">DSM 21194</strain>
    </source>
</reference>
<dbReference type="GO" id="GO:0044874">
    <property type="term" value="P:lipoprotein localization to outer membrane"/>
    <property type="evidence" value="ECO:0007669"/>
    <property type="project" value="TreeGrafter"/>
</dbReference>
<dbReference type="AlphaFoldDB" id="A0A521BXG1"/>
<dbReference type="PANTHER" id="PTHR30489:SF0">
    <property type="entry name" value="LIPOPROTEIN-RELEASING SYSTEM TRANSMEMBRANE PROTEIN LOLE"/>
    <property type="match status" value="1"/>
</dbReference>
<evidence type="ECO:0000259" key="8">
    <source>
        <dbReference type="Pfam" id="PF02687"/>
    </source>
</evidence>
<keyword evidence="5 7" id="KW-1133">Transmembrane helix</keyword>
<protein>
    <submittedName>
        <fullName evidence="9">ABC-type transport system, involved in lipoprotein release, permease component</fullName>
    </submittedName>
</protein>
<feature type="transmembrane region" description="Helical" evidence="7">
    <location>
        <begin position="263"/>
        <end position="288"/>
    </location>
</feature>
<feature type="domain" description="ABC3 transporter permease C-terminal" evidence="8">
    <location>
        <begin position="267"/>
        <end position="397"/>
    </location>
</feature>
<keyword evidence="4 7" id="KW-0812">Transmembrane</keyword>
<evidence type="ECO:0000256" key="5">
    <source>
        <dbReference type="ARBA" id="ARBA00022989"/>
    </source>
</evidence>
<dbReference type="InterPro" id="IPR003838">
    <property type="entry name" value="ABC3_permease_C"/>
</dbReference>
<evidence type="ECO:0000256" key="4">
    <source>
        <dbReference type="ARBA" id="ARBA00022692"/>
    </source>
</evidence>
<sequence>MIANIIKLGWKNIWRNTTRSAVVITAVLLGTWAGVFLSAFFTGMVQSYLDNQFKLTVPHIELTHPQFKDLYRPEYSIPGADTIISDLRQRSFVEKVSAQSLASGLAQSARNSYGVTIHGILPGRTHGVNTYLKEGTMPGNDQQNPVLVGSKLAERLGLEPDSRVVLNFQDAAGNITGGAFRVVGIFDSFSSVFDETNVFVTQSDLNQLMEVGDQVHRLSLTITDFSRANSYAQQLRTEFPNLRVTTWGEAAPELQYSFQMTDLMMYIVMVIIIIALVFSIINTMLMAVLERTRELGMLRAIGMNKTRVFAMVVWETVFLTMVGTPVGLFLSWLTISYFGHAGIDLGAFSEGLNAYGLGAVVYPGLPPGYYFNITLLIACAALLSALYPAWKTLQLNPVEAIRKIN</sequence>
<dbReference type="EMBL" id="FXTH01000004">
    <property type="protein sequence ID" value="SMO51873.1"/>
    <property type="molecule type" value="Genomic_DNA"/>
</dbReference>
<dbReference type="Proteomes" id="UP000317593">
    <property type="component" value="Unassembled WGS sequence"/>
</dbReference>
<feature type="transmembrane region" description="Helical" evidence="7">
    <location>
        <begin position="308"/>
        <end position="335"/>
    </location>
</feature>
<name>A0A521BXG1_9BACT</name>
<organism evidence="9 10">
    <name type="scientific">Fodinibius sediminis</name>
    <dbReference type="NCBI Taxonomy" id="1214077"/>
    <lineage>
        <taxon>Bacteria</taxon>
        <taxon>Pseudomonadati</taxon>
        <taxon>Balneolota</taxon>
        <taxon>Balneolia</taxon>
        <taxon>Balneolales</taxon>
        <taxon>Balneolaceae</taxon>
        <taxon>Fodinibius</taxon>
    </lineage>
</organism>
<dbReference type="Pfam" id="PF02687">
    <property type="entry name" value="FtsX"/>
    <property type="match status" value="1"/>
</dbReference>
<keyword evidence="10" id="KW-1185">Reference proteome</keyword>